<dbReference type="GO" id="GO:0015833">
    <property type="term" value="P:peptide transport"/>
    <property type="evidence" value="ECO:0007669"/>
    <property type="project" value="UniProtKB-KW"/>
</dbReference>
<evidence type="ECO:0000256" key="5">
    <source>
        <dbReference type="ARBA" id="ARBA00022989"/>
    </source>
</evidence>
<keyword evidence="4" id="KW-0813">Transport</keyword>
<evidence type="ECO:0000256" key="1">
    <source>
        <dbReference type="ARBA" id="ARBA00004141"/>
    </source>
</evidence>
<keyword evidence="6 7" id="KW-0472">Membrane</keyword>
<dbReference type="AlphaFoldDB" id="A0AA35XJN7"/>
<keyword evidence="3 7" id="KW-0812">Transmembrane</keyword>
<dbReference type="Pfam" id="PF00854">
    <property type="entry name" value="PTR2"/>
    <property type="match status" value="1"/>
</dbReference>
<dbReference type="SUPFAM" id="SSF103473">
    <property type="entry name" value="MFS general substrate transporter"/>
    <property type="match status" value="1"/>
</dbReference>
<dbReference type="GO" id="GO:0022857">
    <property type="term" value="F:transmembrane transporter activity"/>
    <property type="evidence" value="ECO:0007669"/>
    <property type="project" value="InterPro"/>
</dbReference>
<evidence type="ECO:0000256" key="3">
    <source>
        <dbReference type="ARBA" id="ARBA00022692"/>
    </source>
</evidence>
<feature type="transmembrane region" description="Helical" evidence="7">
    <location>
        <begin position="6"/>
        <end position="27"/>
    </location>
</feature>
<feature type="transmembrane region" description="Helical" evidence="7">
    <location>
        <begin position="87"/>
        <end position="107"/>
    </location>
</feature>
<reference evidence="8" key="1">
    <citation type="submission" date="2023-03" db="EMBL/GenBank/DDBJ databases">
        <authorList>
            <person name="Steffen K."/>
            <person name="Cardenas P."/>
        </authorList>
    </citation>
    <scope>NUCLEOTIDE SEQUENCE</scope>
</reference>
<gene>
    <name evidence="8" type="ORF">GBAR_LOCUS29645</name>
</gene>
<evidence type="ECO:0000256" key="7">
    <source>
        <dbReference type="SAM" id="Phobius"/>
    </source>
</evidence>
<keyword evidence="5 7" id="KW-1133">Transmembrane helix</keyword>
<evidence type="ECO:0000313" key="8">
    <source>
        <dbReference type="EMBL" id="CAI8054280.1"/>
    </source>
</evidence>
<keyword evidence="4" id="KW-0571">Peptide transport</keyword>
<evidence type="ECO:0000256" key="6">
    <source>
        <dbReference type="ARBA" id="ARBA00023136"/>
    </source>
</evidence>
<accession>A0AA35XJN7</accession>
<organism evidence="8 9">
    <name type="scientific">Geodia barretti</name>
    <name type="common">Barrett's horny sponge</name>
    <dbReference type="NCBI Taxonomy" id="519541"/>
    <lineage>
        <taxon>Eukaryota</taxon>
        <taxon>Metazoa</taxon>
        <taxon>Porifera</taxon>
        <taxon>Demospongiae</taxon>
        <taxon>Heteroscleromorpha</taxon>
        <taxon>Tetractinellida</taxon>
        <taxon>Astrophorina</taxon>
        <taxon>Geodiidae</taxon>
        <taxon>Geodia</taxon>
    </lineage>
</organism>
<dbReference type="EMBL" id="CASHTH010004166">
    <property type="protein sequence ID" value="CAI8054280.1"/>
    <property type="molecule type" value="Genomic_DNA"/>
</dbReference>
<feature type="transmembrane region" description="Helical" evidence="7">
    <location>
        <begin position="48"/>
        <end position="67"/>
    </location>
</feature>
<evidence type="ECO:0000256" key="2">
    <source>
        <dbReference type="ARBA" id="ARBA00005982"/>
    </source>
</evidence>
<evidence type="ECO:0000256" key="4">
    <source>
        <dbReference type="ARBA" id="ARBA00022856"/>
    </source>
</evidence>
<proteinExistence type="inferred from homology"/>
<dbReference type="Gene3D" id="1.20.1250.20">
    <property type="entry name" value="MFS general substrate transporter like domains"/>
    <property type="match status" value="1"/>
</dbReference>
<dbReference type="GO" id="GO:0016020">
    <property type="term" value="C:membrane"/>
    <property type="evidence" value="ECO:0007669"/>
    <property type="project" value="UniProtKB-SubCell"/>
</dbReference>
<evidence type="ECO:0000313" key="9">
    <source>
        <dbReference type="Proteomes" id="UP001174909"/>
    </source>
</evidence>
<feature type="transmembrane region" description="Helical" evidence="7">
    <location>
        <begin position="119"/>
        <end position="140"/>
    </location>
</feature>
<feature type="transmembrane region" description="Helical" evidence="7">
    <location>
        <begin position="146"/>
        <end position="163"/>
    </location>
</feature>
<protein>
    <submittedName>
        <fullName evidence="8">Probable peptide transporter ptr2</fullName>
    </submittedName>
</protein>
<dbReference type="InterPro" id="IPR036259">
    <property type="entry name" value="MFS_trans_sf"/>
</dbReference>
<comment type="subcellular location">
    <subcellularLocation>
        <location evidence="1">Membrane</location>
        <topology evidence="1">Multi-pass membrane protein</topology>
    </subcellularLocation>
</comment>
<dbReference type="PANTHER" id="PTHR11654">
    <property type="entry name" value="OLIGOPEPTIDE TRANSPORTER-RELATED"/>
    <property type="match status" value="1"/>
</dbReference>
<dbReference type="InterPro" id="IPR000109">
    <property type="entry name" value="POT_fam"/>
</dbReference>
<name>A0AA35XJN7_GEOBA</name>
<keyword evidence="9" id="KW-1185">Reference proteome</keyword>
<comment type="similarity">
    <text evidence="2">Belongs to the major facilitator superfamily. Proton-dependent oligopeptide transporter (POT/PTR) (TC 2.A.17) family.</text>
</comment>
<dbReference type="Proteomes" id="UP001174909">
    <property type="component" value="Unassembled WGS sequence"/>
</dbReference>
<keyword evidence="4" id="KW-0653">Protein transport</keyword>
<sequence length="233" mass="26013">MLGPDIMPSVNDVLCILIIPLLDYLIYPHIESSMRVKLRPIHKLVAGMLFAAFSFLMSGLLQLYIHLPPGREHCHGDVSLAWQLPQLVLISFAEILVSVTGLELAYSQAPPDLRNLVTALWYIAQAMGVLLNAAVVQIPISLVYQFFLYFVLMLLVTGLFMAINCRTNCHRGGGGGHLLALTTTDKTVHPSKTILNVNNCDYHIYRQIIFFQVEHMYMILTCSTSSDIVQIVA</sequence>
<comment type="caution">
    <text evidence="8">The sequence shown here is derived from an EMBL/GenBank/DDBJ whole genome shotgun (WGS) entry which is preliminary data.</text>
</comment>